<dbReference type="PROSITE" id="PS51760">
    <property type="entry name" value="GH10_2"/>
    <property type="match status" value="1"/>
</dbReference>
<dbReference type="Pfam" id="PF00331">
    <property type="entry name" value="Glyco_hydro_10"/>
    <property type="match status" value="1"/>
</dbReference>
<evidence type="ECO:0000256" key="2">
    <source>
        <dbReference type="ARBA" id="ARBA00022801"/>
    </source>
</evidence>
<dbReference type="InterPro" id="IPR044846">
    <property type="entry name" value="GH10"/>
</dbReference>
<keyword evidence="2" id="KW-0378">Hydrolase</keyword>
<keyword evidence="4" id="KW-0624">Polysaccharide degradation</keyword>
<sequence length="364" mass="41224">MKVEIWVDSVSLQPFTKKQWRSHQDQSINKHGVPKLVASRFKATTFTNEMKWYSTEYRQGQENYTIPDAMVEFAQKNGISIRGHNVFWDNPKFQPSWVQSLSPDELRNAAVKRINSVVSRYRGKLIAWDVVNENLHFSFFEDKLGKTASAMYYQIAQQLDPTTTMFMNEYNTIEYSGDEFSSPFNYQKKLEEITSFPGKAKLSAGIGLQGHFTSGQPNLAYMRSALDMLGTTGLPIWLTEVSVQQDTNQAQYLEKISREGYAHPAVKGIIMFAGPELAGFKETILADLNFKNTPVGDVVDKLIKEWNFRTLETRTDGKGIIDVSLFHGDYDVIVKHPVTNSSATLSLSVTNEKPQATINVPIHT</sequence>
<name>A0AA87ZPJ8_FICCA</name>
<comment type="similarity">
    <text evidence="1">Belongs to the glycosyl hydrolase 10 (cellulase F) family.</text>
</comment>
<dbReference type="PANTHER" id="PTHR31490">
    <property type="entry name" value="GLYCOSYL HYDROLASE"/>
    <property type="match status" value="1"/>
</dbReference>
<dbReference type="GO" id="GO:0031176">
    <property type="term" value="F:endo-1,4-beta-xylanase activity"/>
    <property type="evidence" value="ECO:0007669"/>
    <property type="project" value="UniProtKB-ARBA"/>
</dbReference>
<dbReference type="InterPro" id="IPR017853">
    <property type="entry name" value="GH"/>
</dbReference>
<evidence type="ECO:0000256" key="3">
    <source>
        <dbReference type="ARBA" id="ARBA00023277"/>
    </source>
</evidence>
<proteinExistence type="inferred from homology"/>
<evidence type="ECO:0000256" key="4">
    <source>
        <dbReference type="ARBA" id="ARBA00023326"/>
    </source>
</evidence>
<dbReference type="Gramene" id="FCD_00009462-RA">
    <property type="protein sequence ID" value="FCD_00009462-RA:cds"/>
    <property type="gene ID" value="FCD_00009462"/>
</dbReference>
<keyword evidence="3" id="KW-0119">Carbohydrate metabolism</keyword>
<evidence type="ECO:0000259" key="5">
    <source>
        <dbReference type="PROSITE" id="PS51760"/>
    </source>
</evidence>
<comment type="caution">
    <text evidence="6">The sequence shown here is derived from an EMBL/GenBank/DDBJ whole genome shotgun (WGS) entry which is preliminary data.</text>
</comment>
<evidence type="ECO:0000313" key="7">
    <source>
        <dbReference type="Proteomes" id="UP001187192"/>
    </source>
</evidence>
<protein>
    <recommendedName>
        <fullName evidence="5">GH10 domain-containing protein</fullName>
    </recommendedName>
</protein>
<evidence type="ECO:0000313" key="6">
    <source>
        <dbReference type="EMBL" id="GMN37907.1"/>
    </source>
</evidence>
<feature type="domain" description="GH10" evidence="5">
    <location>
        <begin position="30"/>
        <end position="302"/>
    </location>
</feature>
<dbReference type="AlphaFoldDB" id="A0AA87ZPJ8"/>
<dbReference type="PANTHER" id="PTHR31490:SF52">
    <property type="entry name" value="ENDO-1,4-BETA-XYLANASE 5-RELATED"/>
    <property type="match status" value="1"/>
</dbReference>
<reference evidence="6" key="1">
    <citation type="submission" date="2023-07" db="EMBL/GenBank/DDBJ databases">
        <title>draft genome sequence of fig (Ficus carica).</title>
        <authorList>
            <person name="Takahashi T."/>
            <person name="Nishimura K."/>
        </authorList>
    </citation>
    <scope>NUCLEOTIDE SEQUENCE</scope>
</reference>
<organism evidence="6 7">
    <name type="scientific">Ficus carica</name>
    <name type="common">Common fig</name>
    <dbReference type="NCBI Taxonomy" id="3494"/>
    <lineage>
        <taxon>Eukaryota</taxon>
        <taxon>Viridiplantae</taxon>
        <taxon>Streptophyta</taxon>
        <taxon>Embryophyta</taxon>
        <taxon>Tracheophyta</taxon>
        <taxon>Spermatophyta</taxon>
        <taxon>Magnoliopsida</taxon>
        <taxon>eudicotyledons</taxon>
        <taxon>Gunneridae</taxon>
        <taxon>Pentapetalae</taxon>
        <taxon>rosids</taxon>
        <taxon>fabids</taxon>
        <taxon>Rosales</taxon>
        <taxon>Moraceae</taxon>
        <taxon>Ficeae</taxon>
        <taxon>Ficus</taxon>
    </lineage>
</organism>
<dbReference type="EMBL" id="BTGU01000007">
    <property type="protein sequence ID" value="GMN37907.1"/>
    <property type="molecule type" value="Genomic_DNA"/>
</dbReference>
<keyword evidence="7" id="KW-1185">Reference proteome</keyword>
<dbReference type="Gene3D" id="3.20.20.80">
    <property type="entry name" value="Glycosidases"/>
    <property type="match status" value="1"/>
</dbReference>
<dbReference type="Proteomes" id="UP001187192">
    <property type="component" value="Unassembled WGS sequence"/>
</dbReference>
<accession>A0AA87ZPJ8</accession>
<dbReference type="GO" id="GO:0000272">
    <property type="term" value="P:polysaccharide catabolic process"/>
    <property type="evidence" value="ECO:0007669"/>
    <property type="project" value="UniProtKB-KW"/>
</dbReference>
<dbReference type="SUPFAM" id="SSF51445">
    <property type="entry name" value="(Trans)glycosidases"/>
    <property type="match status" value="1"/>
</dbReference>
<evidence type="ECO:0000256" key="1">
    <source>
        <dbReference type="ARBA" id="ARBA00007495"/>
    </source>
</evidence>
<dbReference type="SMART" id="SM00633">
    <property type="entry name" value="Glyco_10"/>
    <property type="match status" value="1"/>
</dbReference>
<gene>
    <name evidence="6" type="ORF">TIFTF001_007199</name>
</gene>
<dbReference type="InterPro" id="IPR001000">
    <property type="entry name" value="GH10_dom"/>
</dbReference>